<sequence length="568" mass="61755">MTEPLVQAHRAVWKYLSPTAAYRRAVAVIDRSGLLPIVEHNLNATTGRPRTFTARALLVGMTLHAVTGSRTMVMTDIVGTLRNLGPSQRADLGVGADVTYPMLWHAFAKIAAQLDDGGLRVPGSDDRLTVQQFADRLLAASLPANYNLTGSAAIDGTDLEAWARRRSWANKKDLPTAGTEIPDGTNLGPSKPVNEPGWPIWDDDGRPQNSCDPEARDGYRSGHNGRPGDIYVGFELHLATQIPTIGGTVVPHLVTGMTLTPAGSHRGEAAVRTIDGMTAAGTTTTDLCVDRGYNFCLPETFAYPMWARNVDVWGDLHPNQRGQRPGPIPGTIWIDGTLFTEALPRLLRNLTPPGAYATTAEAEAAQADFDRRRAYAFTPLTKRDPDGYQRLKGPALAGQVRCPNVPQSLRLAHTRPTTHCSQSTPCACGKTVTITPDQSPRERMPQPWGTTDWAAAYYRRSAIESTNAELKNHRLDIGKGFTRVFGVVRNTLLCAFAFAGMNVRLLRDWHAIRHLSDPWAVALGEADLGDGAAALRAKKTRARRRTRTLPELLGEPPPDIRDGTGGPS</sequence>
<name>A0AAU8DQ22_9ACTN</name>
<feature type="region of interest" description="Disordered" evidence="1">
    <location>
        <begin position="543"/>
        <end position="568"/>
    </location>
</feature>
<accession>A0AAU8DQ22</accession>
<proteinExistence type="predicted"/>
<protein>
    <submittedName>
        <fullName evidence="2">Transposase</fullName>
    </submittedName>
</protein>
<dbReference type="EMBL" id="CP159218">
    <property type="protein sequence ID" value="XCG64096.1"/>
    <property type="molecule type" value="Genomic_DNA"/>
</dbReference>
<evidence type="ECO:0000256" key="1">
    <source>
        <dbReference type="SAM" id="MobiDB-lite"/>
    </source>
</evidence>
<feature type="region of interest" description="Disordered" evidence="1">
    <location>
        <begin position="173"/>
        <end position="223"/>
    </location>
</feature>
<dbReference type="RefSeq" id="WP_353649710.1">
    <property type="nucleotide sequence ID" value="NZ_CP159218.1"/>
</dbReference>
<gene>
    <name evidence="2" type="ORF">ABLG96_01755</name>
</gene>
<reference evidence="2" key="1">
    <citation type="submission" date="2024-05" db="EMBL/GenBank/DDBJ databases">
        <authorList>
            <person name="Cai S.Y."/>
            <person name="Jin L.M."/>
            <person name="Li H.R."/>
        </authorList>
    </citation>
    <scope>NUCLEOTIDE SEQUENCE</scope>
    <source>
        <strain evidence="2">A5-74</strain>
    </source>
</reference>
<evidence type="ECO:0000313" key="2">
    <source>
        <dbReference type="EMBL" id="XCG64096.1"/>
    </source>
</evidence>
<dbReference type="AlphaFoldDB" id="A0AAU8DQ22"/>
<organism evidence="2">
    <name type="scientific">Nakamurella sp. A5-74</name>
    <dbReference type="NCBI Taxonomy" id="3158264"/>
    <lineage>
        <taxon>Bacteria</taxon>
        <taxon>Bacillati</taxon>
        <taxon>Actinomycetota</taxon>
        <taxon>Actinomycetes</taxon>
        <taxon>Nakamurellales</taxon>
        <taxon>Nakamurellaceae</taxon>
        <taxon>Nakamurella</taxon>
    </lineage>
</organism>